<dbReference type="KEGG" id="apln:108743378"/>
<keyword evidence="4" id="KW-1185">Reference proteome</keyword>
<dbReference type="InterPro" id="IPR000504">
    <property type="entry name" value="RRM_dom"/>
</dbReference>
<dbReference type="Proteomes" id="UP000192223">
    <property type="component" value="Unplaced"/>
</dbReference>
<evidence type="ECO:0000259" key="3">
    <source>
        <dbReference type="PROSITE" id="PS50102"/>
    </source>
</evidence>
<dbReference type="SMART" id="SM00360">
    <property type="entry name" value="RRM"/>
    <property type="match status" value="1"/>
</dbReference>
<dbReference type="FunFam" id="3.30.70.330:FF:000494">
    <property type="entry name" value="28 kDa ribonucleoprotein, chloroplastic"/>
    <property type="match status" value="1"/>
</dbReference>
<gene>
    <name evidence="5" type="primary">LOC108743378</name>
</gene>
<name>A0A1W4XPV8_AGRPL</name>
<organism evidence="4 5">
    <name type="scientific">Agrilus planipennis</name>
    <name type="common">Emerald ash borer</name>
    <name type="synonym">Agrilus marcopoli</name>
    <dbReference type="NCBI Taxonomy" id="224129"/>
    <lineage>
        <taxon>Eukaryota</taxon>
        <taxon>Metazoa</taxon>
        <taxon>Ecdysozoa</taxon>
        <taxon>Arthropoda</taxon>
        <taxon>Hexapoda</taxon>
        <taxon>Insecta</taxon>
        <taxon>Pterygota</taxon>
        <taxon>Neoptera</taxon>
        <taxon>Endopterygota</taxon>
        <taxon>Coleoptera</taxon>
        <taxon>Polyphaga</taxon>
        <taxon>Elateriformia</taxon>
        <taxon>Buprestoidea</taxon>
        <taxon>Buprestidae</taxon>
        <taxon>Agrilinae</taxon>
        <taxon>Agrilus</taxon>
    </lineage>
</organism>
<dbReference type="PANTHER" id="PTHR48024">
    <property type="entry name" value="GEO13361P1-RELATED"/>
    <property type="match status" value="1"/>
</dbReference>
<dbReference type="AlphaFoldDB" id="A0A1W4XPV8"/>
<dbReference type="GO" id="GO:0005634">
    <property type="term" value="C:nucleus"/>
    <property type="evidence" value="ECO:0007669"/>
    <property type="project" value="TreeGrafter"/>
</dbReference>
<dbReference type="InterPro" id="IPR050886">
    <property type="entry name" value="RNA-binding_reg"/>
</dbReference>
<protein>
    <submittedName>
        <fullName evidence="5">SRA stem-loop-interacting RNA-binding protein, mitochondrial-like</fullName>
    </submittedName>
</protein>
<dbReference type="PROSITE" id="PS50102">
    <property type="entry name" value="RRM"/>
    <property type="match status" value="1"/>
</dbReference>
<evidence type="ECO:0000313" key="4">
    <source>
        <dbReference type="Proteomes" id="UP000192223"/>
    </source>
</evidence>
<dbReference type="RefSeq" id="XP_018334435.1">
    <property type="nucleotide sequence ID" value="XM_018478933.2"/>
</dbReference>
<evidence type="ECO:0000256" key="2">
    <source>
        <dbReference type="PROSITE-ProRule" id="PRU00176"/>
    </source>
</evidence>
<evidence type="ECO:0000313" key="5">
    <source>
        <dbReference type="RefSeq" id="XP_018334435.1"/>
    </source>
</evidence>
<feature type="domain" description="RRM" evidence="3">
    <location>
        <begin position="10"/>
        <end position="87"/>
    </location>
</feature>
<accession>A0A1W4XPV8</accession>
<dbReference type="STRING" id="224129.A0A1W4XPV8"/>
<keyword evidence="1 2" id="KW-0694">RNA-binding</keyword>
<dbReference type="InterPro" id="IPR012677">
    <property type="entry name" value="Nucleotide-bd_a/b_plait_sf"/>
</dbReference>
<proteinExistence type="predicted"/>
<dbReference type="Pfam" id="PF00076">
    <property type="entry name" value="RRM_1"/>
    <property type="match status" value="1"/>
</dbReference>
<dbReference type="OrthoDB" id="267048at2759"/>
<evidence type="ECO:0000256" key="1">
    <source>
        <dbReference type="ARBA" id="ARBA00022884"/>
    </source>
</evidence>
<sequence>MASSAARNLFKVYVGNLPWTVGHNELKNYFSKFGYVNSAVVSFDKKTGLSRNHGFVIFSTKEGYEKTINTSDHKLEGNILRVQPTNNN</sequence>
<dbReference type="GO" id="GO:0003723">
    <property type="term" value="F:RNA binding"/>
    <property type="evidence" value="ECO:0007669"/>
    <property type="project" value="UniProtKB-UniRule"/>
</dbReference>
<reference evidence="5" key="1">
    <citation type="submission" date="2025-08" db="UniProtKB">
        <authorList>
            <consortium name="RefSeq"/>
        </authorList>
    </citation>
    <scope>IDENTIFICATION</scope>
    <source>
        <tissue evidence="5">Entire body</tissue>
    </source>
</reference>
<dbReference type="Gene3D" id="3.30.70.330">
    <property type="match status" value="1"/>
</dbReference>
<dbReference type="PANTHER" id="PTHR48024:SF56">
    <property type="entry name" value="HETEROGENEOUS NUCLEAR RIBONUCLEOPROTEIN A0"/>
    <property type="match status" value="1"/>
</dbReference>
<dbReference type="InterPro" id="IPR035979">
    <property type="entry name" value="RBD_domain_sf"/>
</dbReference>
<dbReference type="InParanoid" id="A0A1W4XPV8"/>
<dbReference type="SUPFAM" id="SSF54928">
    <property type="entry name" value="RNA-binding domain, RBD"/>
    <property type="match status" value="1"/>
</dbReference>
<dbReference type="GeneID" id="108743378"/>
<dbReference type="FunCoup" id="A0A1W4XPV8">
    <property type="interactions" value="846"/>
</dbReference>